<dbReference type="AlphaFoldDB" id="A0A2G2ZP71"/>
<evidence type="ECO:0000313" key="3">
    <source>
        <dbReference type="Proteomes" id="UP000222542"/>
    </source>
</evidence>
<evidence type="ECO:0000256" key="1">
    <source>
        <dbReference type="SAM" id="MobiDB-lite"/>
    </source>
</evidence>
<keyword evidence="3" id="KW-1185">Reference proteome</keyword>
<dbReference type="STRING" id="4072.A0A2G2ZP71"/>
<name>A0A2G2ZP71_CAPAN</name>
<reference evidence="2 3" key="1">
    <citation type="journal article" date="2014" name="Nat. Genet.">
        <title>Genome sequence of the hot pepper provides insights into the evolution of pungency in Capsicum species.</title>
        <authorList>
            <person name="Kim S."/>
            <person name="Park M."/>
            <person name="Yeom S.I."/>
            <person name="Kim Y.M."/>
            <person name="Lee J.M."/>
            <person name="Lee H.A."/>
            <person name="Seo E."/>
            <person name="Choi J."/>
            <person name="Cheong K."/>
            <person name="Kim K.T."/>
            <person name="Jung K."/>
            <person name="Lee G.W."/>
            <person name="Oh S.K."/>
            <person name="Bae C."/>
            <person name="Kim S.B."/>
            <person name="Lee H.Y."/>
            <person name="Kim S.Y."/>
            <person name="Kim M.S."/>
            <person name="Kang B.C."/>
            <person name="Jo Y.D."/>
            <person name="Yang H.B."/>
            <person name="Jeong H.J."/>
            <person name="Kang W.H."/>
            <person name="Kwon J.K."/>
            <person name="Shin C."/>
            <person name="Lim J.Y."/>
            <person name="Park J.H."/>
            <person name="Huh J.H."/>
            <person name="Kim J.S."/>
            <person name="Kim B.D."/>
            <person name="Cohen O."/>
            <person name="Paran I."/>
            <person name="Suh M.C."/>
            <person name="Lee S.B."/>
            <person name="Kim Y.K."/>
            <person name="Shin Y."/>
            <person name="Noh S.J."/>
            <person name="Park J."/>
            <person name="Seo Y.S."/>
            <person name="Kwon S.Y."/>
            <person name="Kim H.A."/>
            <person name="Park J.M."/>
            <person name="Kim H.J."/>
            <person name="Choi S.B."/>
            <person name="Bosland P.W."/>
            <person name="Reeves G."/>
            <person name="Jo S.H."/>
            <person name="Lee B.W."/>
            <person name="Cho H.T."/>
            <person name="Choi H.S."/>
            <person name="Lee M.S."/>
            <person name="Yu Y."/>
            <person name="Do Choi Y."/>
            <person name="Park B.S."/>
            <person name="van Deynze A."/>
            <person name="Ashrafi H."/>
            <person name="Hill T."/>
            <person name="Kim W.T."/>
            <person name="Pai H.S."/>
            <person name="Ahn H.K."/>
            <person name="Yeam I."/>
            <person name="Giovannoni J.J."/>
            <person name="Rose J.K."/>
            <person name="Sorensen I."/>
            <person name="Lee S.J."/>
            <person name="Kim R.W."/>
            <person name="Choi I.Y."/>
            <person name="Choi B.S."/>
            <person name="Lim J.S."/>
            <person name="Lee Y.H."/>
            <person name="Choi D."/>
        </authorList>
    </citation>
    <scope>NUCLEOTIDE SEQUENCE [LARGE SCALE GENOMIC DNA]</scope>
    <source>
        <strain evidence="3">cv. CM334</strain>
    </source>
</reference>
<feature type="region of interest" description="Disordered" evidence="1">
    <location>
        <begin position="48"/>
        <end position="99"/>
    </location>
</feature>
<feature type="compositionally biased region" description="Basic and acidic residues" evidence="1">
    <location>
        <begin position="85"/>
        <end position="99"/>
    </location>
</feature>
<dbReference type="Proteomes" id="UP000222542">
    <property type="component" value="Unassembled WGS sequence"/>
</dbReference>
<sequence length="147" mass="16728">MTENVPSDAQPNASHRCYDRCAASSPRRLIGKQHWELGKTFINRIGNAERQDRVDPLAKPKETPKASAYTDCIDLPPSDDEEEEVLPRPKEMKEQIDGHKNEGCAIDIISPISYKELQKREKKDMLVVQAAEVAKKEAYRTNKFYGL</sequence>
<organism evidence="2 3">
    <name type="scientific">Capsicum annuum</name>
    <name type="common">Capsicum pepper</name>
    <dbReference type="NCBI Taxonomy" id="4072"/>
    <lineage>
        <taxon>Eukaryota</taxon>
        <taxon>Viridiplantae</taxon>
        <taxon>Streptophyta</taxon>
        <taxon>Embryophyta</taxon>
        <taxon>Tracheophyta</taxon>
        <taxon>Spermatophyta</taxon>
        <taxon>Magnoliopsida</taxon>
        <taxon>eudicotyledons</taxon>
        <taxon>Gunneridae</taxon>
        <taxon>Pentapetalae</taxon>
        <taxon>asterids</taxon>
        <taxon>lamiids</taxon>
        <taxon>Solanales</taxon>
        <taxon>Solanaceae</taxon>
        <taxon>Solanoideae</taxon>
        <taxon>Capsiceae</taxon>
        <taxon>Capsicum</taxon>
    </lineage>
</organism>
<evidence type="ECO:0000313" key="2">
    <source>
        <dbReference type="EMBL" id="PHT83788.1"/>
    </source>
</evidence>
<feature type="compositionally biased region" description="Basic and acidic residues" evidence="1">
    <location>
        <begin position="48"/>
        <end position="64"/>
    </location>
</feature>
<dbReference type="Gramene" id="PHT83788">
    <property type="protein sequence ID" value="PHT83788"/>
    <property type="gene ID" value="T459_12231"/>
</dbReference>
<gene>
    <name evidence="2" type="ORF">T459_12231</name>
</gene>
<accession>A0A2G2ZP71</accession>
<reference evidence="2 3" key="2">
    <citation type="journal article" date="2017" name="Genome Biol.">
        <title>New reference genome sequences of hot pepper reveal the massive evolution of plant disease-resistance genes by retroduplication.</title>
        <authorList>
            <person name="Kim S."/>
            <person name="Park J."/>
            <person name="Yeom S.I."/>
            <person name="Kim Y.M."/>
            <person name="Seo E."/>
            <person name="Kim K.T."/>
            <person name="Kim M.S."/>
            <person name="Lee J.M."/>
            <person name="Cheong K."/>
            <person name="Shin H.S."/>
            <person name="Kim S.B."/>
            <person name="Han K."/>
            <person name="Lee J."/>
            <person name="Park M."/>
            <person name="Lee H.A."/>
            <person name="Lee H.Y."/>
            <person name="Lee Y."/>
            <person name="Oh S."/>
            <person name="Lee J.H."/>
            <person name="Choi E."/>
            <person name="Choi E."/>
            <person name="Lee S.E."/>
            <person name="Jeon J."/>
            <person name="Kim H."/>
            <person name="Choi G."/>
            <person name="Song H."/>
            <person name="Lee J."/>
            <person name="Lee S.C."/>
            <person name="Kwon J.K."/>
            <person name="Lee H.Y."/>
            <person name="Koo N."/>
            <person name="Hong Y."/>
            <person name="Kim R.W."/>
            <person name="Kang W.H."/>
            <person name="Huh J.H."/>
            <person name="Kang B.C."/>
            <person name="Yang T.J."/>
            <person name="Lee Y.H."/>
            <person name="Bennetzen J.L."/>
            <person name="Choi D."/>
        </authorList>
    </citation>
    <scope>NUCLEOTIDE SEQUENCE [LARGE SCALE GENOMIC DNA]</scope>
    <source>
        <strain evidence="3">cv. CM334</strain>
    </source>
</reference>
<comment type="caution">
    <text evidence="2">The sequence shown here is derived from an EMBL/GenBank/DDBJ whole genome shotgun (WGS) entry which is preliminary data.</text>
</comment>
<proteinExistence type="predicted"/>
<dbReference type="EMBL" id="AYRZ02000004">
    <property type="protein sequence ID" value="PHT83788.1"/>
    <property type="molecule type" value="Genomic_DNA"/>
</dbReference>
<protein>
    <submittedName>
        <fullName evidence="2">Uncharacterized protein</fullName>
    </submittedName>
</protein>